<organism evidence="1 2">
    <name type="scientific">Sphenodon punctatus</name>
    <name type="common">Tuatara</name>
    <name type="synonym">Hatteria punctata</name>
    <dbReference type="NCBI Taxonomy" id="8508"/>
    <lineage>
        <taxon>Eukaryota</taxon>
        <taxon>Metazoa</taxon>
        <taxon>Chordata</taxon>
        <taxon>Craniata</taxon>
        <taxon>Vertebrata</taxon>
        <taxon>Euteleostomi</taxon>
        <taxon>Lepidosauria</taxon>
        <taxon>Sphenodontia</taxon>
        <taxon>Sphenodontidae</taxon>
        <taxon>Sphenodon</taxon>
    </lineage>
</organism>
<reference evidence="1" key="2">
    <citation type="submission" date="2025-09" db="UniProtKB">
        <authorList>
            <consortium name="Ensembl"/>
        </authorList>
    </citation>
    <scope>IDENTIFICATION</scope>
</reference>
<keyword evidence="2" id="KW-1185">Reference proteome</keyword>
<dbReference type="GeneTree" id="ENSGT00940000175644"/>
<dbReference type="Ensembl" id="ENSSPUT00000006930.1">
    <property type="protein sequence ID" value="ENSSPUP00000006513.1"/>
    <property type="gene ID" value="ENSSPUG00000005029.1"/>
</dbReference>
<accession>A0A8D0GL57</accession>
<evidence type="ECO:0000313" key="2">
    <source>
        <dbReference type="Proteomes" id="UP000694392"/>
    </source>
</evidence>
<protein>
    <submittedName>
        <fullName evidence="1">Uncharacterized protein</fullName>
    </submittedName>
</protein>
<evidence type="ECO:0000313" key="1">
    <source>
        <dbReference type="Ensembl" id="ENSSPUP00000006513.1"/>
    </source>
</evidence>
<name>A0A8D0GL57_SPHPU</name>
<proteinExistence type="predicted"/>
<sequence length="192" mass="21218">MEDVDSPGVVHKVAIRRVVSQPSCKLEVESSEGEPASPCSEELLPKKTELVVPQLSGMDKVYSLLTRAKVQLYKIDQQKQLKSSPLSLSIKKEEKPQAACEEKVDSELDLAAVERKESRKQGQESPVQGPRIKHVCRHASVALGQSRAMVPEDVPRLSALPLREREEITASPTVEGECRGLGGWLQILLVQY</sequence>
<dbReference type="AlphaFoldDB" id="A0A8D0GL57"/>
<dbReference type="Proteomes" id="UP000694392">
    <property type="component" value="Unplaced"/>
</dbReference>
<reference evidence="1" key="1">
    <citation type="submission" date="2025-08" db="UniProtKB">
        <authorList>
            <consortium name="Ensembl"/>
        </authorList>
    </citation>
    <scope>IDENTIFICATION</scope>
</reference>